<feature type="signal peptide" evidence="5">
    <location>
        <begin position="1"/>
        <end position="22"/>
    </location>
</feature>
<evidence type="ECO:0000256" key="1">
    <source>
        <dbReference type="ARBA" id="ARBA00004196"/>
    </source>
</evidence>
<name>A0ABS9KKC3_9BACT</name>
<sequence length="386" mass="44051">MIKTVSLLILLCICLLTSGQQPFVLEVNFERAKTVDTVVLKIKTPGFVEVLTAVKKDKSISIEGLLKDPYGIGLLTTDGGNDSLFGEFIELRPGQNVIRLFNDPIQQDLRIDTSAWSPSMKAFNSYQRAIEPATDSLTKNWKQLTLLKIKHSPDSLRQLQDSIILAWRRKLLEAKTLFFRQHTDQYSALHLFDLHLLADNYARKKLGIDSLHRIFLQFSPSLRQTELGNYILLELQQLLAVGLENRAPDFKITTSDGTPFQLSEAKGSVVLLCFWDANCRSCIASFPILKNIAKQYGREELRMISVSIDARENTWQKALQQYQLTWPQALDFAKFRMKTGTSDQSLRQLYGVEYIPQYFLISKKGMIVYHSELSQDDETYSILQAS</sequence>
<dbReference type="InterPro" id="IPR036249">
    <property type="entry name" value="Thioredoxin-like_sf"/>
</dbReference>
<keyword evidence="8" id="KW-1185">Reference proteome</keyword>
<dbReference type="Gene3D" id="3.40.30.10">
    <property type="entry name" value="Glutaredoxin"/>
    <property type="match status" value="1"/>
</dbReference>
<protein>
    <submittedName>
        <fullName evidence="7">TlpA family protein disulfide reductase</fullName>
    </submittedName>
</protein>
<dbReference type="InterPro" id="IPR050553">
    <property type="entry name" value="Thioredoxin_ResA/DsbE_sf"/>
</dbReference>
<dbReference type="PANTHER" id="PTHR42852:SF6">
    <property type="entry name" value="THIOL:DISULFIDE INTERCHANGE PROTEIN DSBE"/>
    <property type="match status" value="1"/>
</dbReference>
<proteinExistence type="predicted"/>
<dbReference type="SUPFAM" id="SSF52833">
    <property type="entry name" value="Thioredoxin-like"/>
    <property type="match status" value="1"/>
</dbReference>
<keyword evidence="4" id="KW-0676">Redox-active center</keyword>
<dbReference type="RefSeq" id="WP_237867949.1">
    <property type="nucleotide sequence ID" value="NZ_JAKLTR010000001.1"/>
</dbReference>
<accession>A0ABS9KKC3</accession>
<dbReference type="InterPro" id="IPR013740">
    <property type="entry name" value="Redoxin"/>
</dbReference>
<evidence type="ECO:0000259" key="6">
    <source>
        <dbReference type="PROSITE" id="PS51352"/>
    </source>
</evidence>
<keyword evidence="5" id="KW-0732">Signal</keyword>
<gene>
    <name evidence="7" type="ORF">LZZ85_00450</name>
</gene>
<dbReference type="CDD" id="cd02966">
    <property type="entry name" value="TlpA_like_family"/>
    <property type="match status" value="1"/>
</dbReference>
<dbReference type="Proteomes" id="UP001165367">
    <property type="component" value="Unassembled WGS sequence"/>
</dbReference>
<evidence type="ECO:0000256" key="2">
    <source>
        <dbReference type="ARBA" id="ARBA00022748"/>
    </source>
</evidence>
<keyword evidence="3" id="KW-1015">Disulfide bond</keyword>
<dbReference type="EMBL" id="JAKLTR010000001">
    <property type="protein sequence ID" value="MCG2612720.1"/>
    <property type="molecule type" value="Genomic_DNA"/>
</dbReference>
<feature type="chain" id="PRO_5047096546" evidence="5">
    <location>
        <begin position="23"/>
        <end position="386"/>
    </location>
</feature>
<dbReference type="PANTHER" id="PTHR42852">
    <property type="entry name" value="THIOL:DISULFIDE INTERCHANGE PROTEIN DSBE"/>
    <property type="match status" value="1"/>
</dbReference>
<evidence type="ECO:0000256" key="4">
    <source>
        <dbReference type="ARBA" id="ARBA00023284"/>
    </source>
</evidence>
<evidence type="ECO:0000313" key="7">
    <source>
        <dbReference type="EMBL" id="MCG2612720.1"/>
    </source>
</evidence>
<dbReference type="Pfam" id="PF08534">
    <property type="entry name" value="Redoxin"/>
    <property type="match status" value="1"/>
</dbReference>
<dbReference type="InterPro" id="IPR013766">
    <property type="entry name" value="Thioredoxin_domain"/>
</dbReference>
<comment type="caution">
    <text evidence="7">The sequence shown here is derived from an EMBL/GenBank/DDBJ whole genome shotgun (WGS) entry which is preliminary data.</text>
</comment>
<organism evidence="7 8">
    <name type="scientific">Terrimonas ginsenosidimutans</name>
    <dbReference type="NCBI Taxonomy" id="2908004"/>
    <lineage>
        <taxon>Bacteria</taxon>
        <taxon>Pseudomonadati</taxon>
        <taxon>Bacteroidota</taxon>
        <taxon>Chitinophagia</taxon>
        <taxon>Chitinophagales</taxon>
        <taxon>Chitinophagaceae</taxon>
        <taxon>Terrimonas</taxon>
    </lineage>
</organism>
<comment type="subcellular location">
    <subcellularLocation>
        <location evidence="1">Cell envelope</location>
    </subcellularLocation>
</comment>
<feature type="domain" description="Thioredoxin" evidence="6">
    <location>
        <begin position="241"/>
        <end position="386"/>
    </location>
</feature>
<evidence type="ECO:0000256" key="5">
    <source>
        <dbReference type="SAM" id="SignalP"/>
    </source>
</evidence>
<evidence type="ECO:0000313" key="8">
    <source>
        <dbReference type="Proteomes" id="UP001165367"/>
    </source>
</evidence>
<evidence type="ECO:0000256" key="3">
    <source>
        <dbReference type="ARBA" id="ARBA00023157"/>
    </source>
</evidence>
<dbReference type="PROSITE" id="PS51352">
    <property type="entry name" value="THIOREDOXIN_2"/>
    <property type="match status" value="1"/>
</dbReference>
<reference evidence="7" key="1">
    <citation type="submission" date="2022-01" db="EMBL/GenBank/DDBJ databases">
        <authorList>
            <person name="Jo J.-H."/>
            <person name="Im W.-T."/>
        </authorList>
    </citation>
    <scope>NUCLEOTIDE SEQUENCE</scope>
    <source>
        <strain evidence="7">NA20</strain>
    </source>
</reference>
<keyword evidence="2" id="KW-0201">Cytochrome c-type biogenesis</keyword>